<dbReference type="Pfam" id="PF00380">
    <property type="entry name" value="Ribosomal_S9"/>
    <property type="match status" value="1"/>
</dbReference>
<dbReference type="PROSITE" id="PS00360">
    <property type="entry name" value="RIBOSOMAL_S9"/>
    <property type="match status" value="1"/>
</dbReference>
<sequence length="130" mass="14210">MAAMTQYATGKRKSAIARAWVTAAAGDIVVNEKPLEQAFPRPTLRNVIQFPFELAGVTGKYSVRATVYGGGPAGQAGALRHAISKALVIMSAAFRAPIKKEGLLTRDSRVKERKKYGQKGARKRFQYSKR</sequence>
<evidence type="ECO:0000256" key="3">
    <source>
        <dbReference type="ARBA" id="ARBA00023274"/>
    </source>
</evidence>
<dbReference type="InterPro" id="IPR020574">
    <property type="entry name" value="Ribosomal_uS9_CS"/>
</dbReference>
<dbReference type="NCBIfam" id="NF001099">
    <property type="entry name" value="PRK00132.1"/>
    <property type="match status" value="1"/>
</dbReference>
<dbReference type="PANTHER" id="PTHR21569:SF1">
    <property type="entry name" value="SMALL RIBOSOMAL SUBUNIT PROTEIN US9M"/>
    <property type="match status" value="1"/>
</dbReference>
<dbReference type="InterPro" id="IPR023035">
    <property type="entry name" value="Ribosomal_uS9_bac/plastid"/>
</dbReference>
<keyword evidence="9" id="KW-1185">Reference proteome</keyword>
<dbReference type="Proteomes" id="UP000675880">
    <property type="component" value="Unassembled WGS sequence"/>
</dbReference>
<evidence type="ECO:0000256" key="2">
    <source>
        <dbReference type="ARBA" id="ARBA00022980"/>
    </source>
</evidence>
<dbReference type="InterPro" id="IPR020568">
    <property type="entry name" value="Ribosomal_Su5_D2-typ_SF"/>
</dbReference>
<proteinExistence type="inferred from homology"/>
<comment type="caution">
    <text evidence="8">The sequence shown here is derived from an EMBL/GenBank/DDBJ whole genome shotgun (WGS) entry which is preliminary data.</text>
</comment>
<gene>
    <name evidence="5 8" type="primary">rpsI</name>
    <name evidence="8" type="ORF">NSPZN2_40039</name>
</gene>
<accession>A0ABM8RQD5</accession>
<feature type="region of interest" description="Disordered" evidence="7">
    <location>
        <begin position="109"/>
        <end position="130"/>
    </location>
</feature>
<evidence type="ECO:0000313" key="8">
    <source>
        <dbReference type="EMBL" id="CAE6765882.1"/>
    </source>
</evidence>
<dbReference type="SUPFAM" id="SSF54211">
    <property type="entry name" value="Ribosomal protein S5 domain 2-like"/>
    <property type="match status" value="1"/>
</dbReference>
<dbReference type="RefSeq" id="WP_213042925.1">
    <property type="nucleotide sequence ID" value="NZ_CAJNBJ010000017.1"/>
</dbReference>
<comment type="similarity">
    <text evidence="1 5 6">Belongs to the universal ribosomal protein uS9 family.</text>
</comment>
<evidence type="ECO:0000256" key="1">
    <source>
        <dbReference type="ARBA" id="ARBA00005251"/>
    </source>
</evidence>
<evidence type="ECO:0000313" key="9">
    <source>
        <dbReference type="Proteomes" id="UP000675880"/>
    </source>
</evidence>
<evidence type="ECO:0000256" key="4">
    <source>
        <dbReference type="ARBA" id="ARBA00035259"/>
    </source>
</evidence>
<dbReference type="InterPro" id="IPR000754">
    <property type="entry name" value="Ribosomal_uS9"/>
</dbReference>
<evidence type="ECO:0000256" key="5">
    <source>
        <dbReference type="HAMAP-Rule" id="MF_00532"/>
    </source>
</evidence>
<name>A0ABM8RQD5_9BACT</name>
<feature type="compositionally biased region" description="Basic residues" evidence="7">
    <location>
        <begin position="111"/>
        <end position="130"/>
    </location>
</feature>
<reference evidence="8 9" key="1">
    <citation type="submission" date="2021-02" db="EMBL/GenBank/DDBJ databases">
        <authorList>
            <person name="Han P."/>
        </authorList>
    </citation>
    <scope>NUCLEOTIDE SEQUENCE [LARGE SCALE GENOMIC DNA]</scope>
    <source>
        <strain evidence="8">Candidatus Nitrospira sp. ZN2</strain>
    </source>
</reference>
<evidence type="ECO:0000256" key="7">
    <source>
        <dbReference type="SAM" id="MobiDB-lite"/>
    </source>
</evidence>
<dbReference type="InterPro" id="IPR014721">
    <property type="entry name" value="Ribsml_uS5_D2-typ_fold_subgr"/>
</dbReference>
<organism evidence="8 9">
    <name type="scientific">Nitrospira defluvii</name>
    <dbReference type="NCBI Taxonomy" id="330214"/>
    <lineage>
        <taxon>Bacteria</taxon>
        <taxon>Pseudomonadati</taxon>
        <taxon>Nitrospirota</taxon>
        <taxon>Nitrospiria</taxon>
        <taxon>Nitrospirales</taxon>
        <taxon>Nitrospiraceae</taxon>
        <taxon>Nitrospira</taxon>
    </lineage>
</organism>
<dbReference type="Gene3D" id="3.30.230.10">
    <property type="match status" value="1"/>
</dbReference>
<dbReference type="HAMAP" id="MF_00532_B">
    <property type="entry name" value="Ribosomal_uS9_B"/>
    <property type="match status" value="1"/>
</dbReference>
<protein>
    <recommendedName>
        <fullName evidence="4 5">Small ribosomal subunit protein uS9</fullName>
    </recommendedName>
</protein>
<keyword evidence="3 5" id="KW-0687">Ribonucleoprotein</keyword>
<dbReference type="PANTHER" id="PTHR21569">
    <property type="entry name" value="RIBOSOMAL PROTEIN S9"/>
    <property type="match status" value="1"/>
</dbReference>
<keyword evidence="2 5" id="KW-0689">Ribosomal protein</keyword>
<evidence type="ECO:0000256" key="6">
    <source>
        <dbReference type="RuleBase" id="RU003815"/>
    </source>
</evidence>
<dbReference type="EMBL" id="CAJNBJ010000017">
    <property type="protein sequence ID" value="CAE6765882.1"/>
    <property type="molecule type" value="Genomic_DNA"/>
</dbReference>